<dbReference type="Gene3D" id="1.20.1070.10">
    <property type="entry name" value="Rhodopsin 7-helix transmembrane proteins"/>
    <property type="match status" value="1"/>
</dbReference>
<evidence type="ECO:0000256" key="8">
    <source>
        <dbReference type="ARBA" id="ARBA00023224"/>
    </source>
</evidence>
<dbReference type="PROSITE" id="PS00237">
    <property type="entry name" value="G_PROTEIN_RECEP_F1_1"/>
    <property type="match status" value="1"/>
</dbReference>
<dbReference type="OrthoDB" id="10254436at2759"/>
<dbReference type="PRINTS" id="PR00237">
    <property type="entry name" value="GPCRRHODOPSN"/>
</dbReference>
<dbReference type="InterPro" id="IPR050402">
    <property type="entry name" value="OR51/52/56-like"/>
</dbReference>
<keyword evidence="3 10" id="KW-0716">Sensory transduction</keyword>
<keyword evidence="9" id="KW-0297">G-protein coupled receptor</keyword>
<dbReference type="PROSITE" id="PS50262">
    <property type="entry name" value="G_PROTEIN_RECEP_F1_2"/>
    <property type="match status" value="1"/>
</dbReference>
<keyword evidence="5 10" id="KW-0552">Olfaction</keyword>
<evidence type="ECO:0000313" key="13">
    <source>
        <dbReference type="RefSeq" id="XP_025032756.1"/>
    </source>
</evidence>
<keyword evidence="12" id="KW-1185">Reference proteome</keyword>
<comment type="function">
    <text evidence="1">Odorant receptor.</text>
</comment>
<evidence type="ECO:0000256" key="7">
    <source>
        <dbReference type="ARBA" id="ARBA00023136"/>
    </source>
</evidence>
<dbReference type="InterPro" id="IPR000725">
    <property type="entry name" value="Olfact_rcpt"/>
</dbReference>
<comment type="similarity">
    <text evidence="9">Belongs to the G-protein coupled receptor 1 family.</text>
</comment>
<sequence>MTWPNHTDVDFPSSFFLMGIPGLESAYFLLAFPFCVTYIVALAGNGIIFLAIQTEGSLHQPMYMLLAMLSIVDMGLSSSTIPKILAIFWLGAHDIAFCACLTQMFFIHAFTALESGLLLVMAFDRYVAVCDPLRYMTILTGFTVAKLGLAIVTRALALLVPLVLLVMHLHFCRTWVIVHSYCEHMAVVKLACGDTRLNSAYGLVVVATVIGFDIVFIALSYVFILGTVFRLPSRNARWKTLGTCSAHICVILLFYTPAVFSFLTHRFGHGVAPYIHVLLANLYLLVPPALNPIVYGWRTKPIRRKVLRVFQLRKM</sequence>
<keyword evidence="10" id="KW-1003">Cell membrane</keyword>
<dbReference type="CDD" id="cd15917">
    <property type="entry name" value="7tmA_OR51_52-like"/>
    <property type="match status" value="1"/>
</dbReference>
<dbReference type="Proteomes" id="UP000695026">
    <property type="component" value="Unplaced"/>
</dbReference>
<feature type="transmembrane region" description="Helical" evidence="10">
    <location>
        <begin position="64"/>
        <end position="92"/>
    </location>
</feature>
<dbReference type="PANTHER" id="PTHR26450:SF179">
    <property type="entry name" value="OLFACTORY RECEPTOR"/>
    <property type="match status" value="1"/>
</dbReference>
<evidence type="ECO:0000313" key="12">
    <source>
        <dbReference type="Proteomes" id="UP000695026"/>
    </source>
</evidence>
<dbReference type="GO" id="GO:0005886">
    <property type="term" value="C:plasma membrane"/>
    <property type="evidence" value="ECO:0007669"/>
    <property type="project" value="UniProtKB-SubCell"/>
</dbReference>
<feature type="domain" description="G-protein coupled receptors family 1 profile" evidence="11">
    <location>
        <begin position="44"/>
        <end position="295"/>
    </location>
</feature>
<dbReference type="OMA" id="QPMYMLL"/>
<accession>A0A9F5J914</accession>
<proteinExistence type="inferred from homology"/>
<evidence type="ECO:0000256" key="6">
    <source>
        <dbReference type="ARBA" id="ARBA00022989"/>
    </source>
</evidence>
<protein>
    <recommendedName>
        <fullName evidence="10">Olfactory receptor</fullName>
    </recommendedName>
</protein>
<feature type="transmembrane region" description="Helical" evidence="10">
    <location>
        <begin position="241"/>
        <end position="263"/>
    </location>
</feature>
<dbReference type="GO" id="GO:0004984">
    <property type="term" value="F:olfactory receptor activity"/>
    <property type="evidence" value="ECO:0007669"/>
    <property type="project" value="InterPro"/>
</dbReference>
<keyword evidence="9 13" id="KW-0675">Receptor</keyword>
<feature type="transmembrane region" description="Helical" evidence="10">
    <location>
        <begin position="26"/>
        <end position="52"/>
    </location>
</feature>
<dbReference type="InterPro" id="IPR000276">
    <property type="entry name" value="GPCR_Rhodpsn"/>
</dbReference>
<evidence type="ECO:0000259" key="11">
    <source>
        <dbReference type="PROSITE" id="PS50262"/>
    </source>
</evidence>
<dbReference type="RefSeq" id="XP_025032756.1">
    <property type="nucleotide sequence ID" value="XM_025176988.1"/>
</dbReference>
<evidence type="ECO:0000256" key="4">
    <source>
        <dbReference type="ARBA" id="ARBA00022692"/>
    </source>
</evidence>
<dbReference type="AlphaFoldDB" id="A0A9F5J914"/>
<evidence type="ECO:0000256" key="5">
    <source>
        <dbReference type="ARBA" id="ARBA00022725"/>
    </source>
</evidence>
<comment type="subcellular location">
    <subcellularLocation>
        <location evidence="10">Cell membrane</location>
        <topology evidence="10">Multi-pass membrane protein</topology>
    </subcellularLocation>
    <subcellularLocation>
        <location evidence="2">Membrane</location>
        <topology evidence="2">Multi-pass membrane protein</topology>
    </subcellularLocation>
</comment>
<dbReference type="KEGG" id="pbi:103056293"/>
<feature type="transmembrane region" description="Helical" evidence="10">
    <location>
        <begin position="200"/>
        <end position="229"/>
    </location>
</feature>
<evidence type="ECO:0000256" key="1">
    <source>
        <dbReference type="ARBA" id="ARBA00002936"/>
    </source>
</evidence>
<feature type="transmembrane region" description="Helical" evidence="10">
    <location>
        <begin position="144"/>
        <end position="171"/>
    </location>
</feature>
<evidence type="ECO:0000256" key="2">
    <source>
        <dbReference type="ARBA" id="ARBA00004141"/>
    </source>
</evidence>
<feature type="transmembrane region" description="Helical" evidence="10">
    <location>
        <begin position="275"/>
        <end position="297"/>
    </location>
</feature>
<dbReference type="PANTHER" id="PTHR26450">
    <property type="entry name" value="OLFACTORY RECEPTOR 56B1-RELATED"/>
    <property type="match status" value="1"/>
</dbReference>
<keyword evidence="6 10" id="KW-1133">Transmembrane helix</keyword>
<dbReference type="GO" id="GO:0004930">
    <property type="term" value="F:G protein-coupled receptor activity"/>
    <property type="evidence" value="ECO:0007669"/>
    <property type="project" value="UniProtKB-KW"/>
</dbReference>
<organism evidence="12 13">
    <name type="scientific">Python bivittatus</name>
    <name type="common">Burmese python</name>
    <name type="synonym">Python molurus bivittatus</name>
    <dbReference type="NCBI Taxonomy" id="176946"/>
    <lineage>
        <taxon>Eukaryota</taxon>
        <taxon>Metazoa</taxon>
        <taxon>Chordata</taxon>
        <taxon>Craniata</taxon>
        <taxon>Vertebrata</taxon>
        <taxon>Euteleostomi</taxon>
        <taxon>Lepidosauria</taxon>
        <taxon>Squamata</taxon>
        <taxon>Bifurcata</taxon>
        <taxon>Unidentata</taxon>
        <taxon>Episquamata</taxon>
        <taxon>Toxicofera</taxon>
        <taxon>Serpentes</taxon>
        <taxon>Henophidia</taxon>
        <taxon>Pythonidae</taxon>
        <taxon>Python</taxon>
    </lineage>
</organism>
<evidence type="ECO:0000256" key="3">
    <source>
        <dbReference type="ARBA" id="ARBA00022606"/>
    </source>
</evidence>
<keyword evidence="7 10" id="KW-0472">Membrane</keyword>
<dbReference type="GeneID" id="103056293"/>
<dbReference type="FunFam" id="1.20.1070.10:FF:000006">
    <property type="entry name" value="Olfactory receptor"/>
    <property type="match status" value="1"/>
</dbReference>
<name>A0A9F5J914_PYTBI</name>
<keyword evidence="4 9" id="KW-0812">Transmembrane</keyword>
<dbReference type="InterPro" id="IPR017452">
    <property type="entry name" value="GPCR_Rhodpsn_7TM"/>
</dbReference>
<evidence type="ECO:0000256" key="9">
    <source>
        <dbReference type="RuleBase" id="RU000688"/>
    </source>
</evidence>
<dbReference type="PRINTS" id="PR00245">
    <property type="entry name" value="OLFACTORYR"/>
</dbReference>
<dbReference type="SUPFAM" id="SSF81321">
    <property type="entry name" value="Family A G protein-coupled receptor-like"/>
    <property type="match status" value="1"/>
</dbReference>
<evidence type="ECO:0000256" key="10">
    <source>
        <dbReference type="RuleBase" id="RU363047"/>
    </source>
</evidence>
<keyword evidence="8 9" id="KW-0807">Transducer</keyword>
<feature type="transmembrane region" description="Helical" evidence="10">
    <location>
        <begin position="104"/>
        <end position="123"/>
    </location>
</feature>
<reference evidence="13" key="1">
    <citation type="submission" date="2025-08" db="UniProtKB">
        <authorList>
            <consortium name="RefSeq"/>
        </authorList>
    </citation>
    <scope>IDENTIFICATION</scope>
    <source>
        <tissue evidence="13">Liver</tissue>
    </source>
</reference>
<gene>
    <name evidence="13" type="primary">LOC103056293</name>
</gene>
<dbReference type="Pfam" id="PF13853">
    <property type="entry name" value="7tm_4"/>
    <property type="match status" value="1"/>
</dbReference>